<reference evidence="1 2" key="2">
    <citation type="journal article" date="2017" name="Nature">
        <title>The Apostasia genome and the evolution of orchids.</title>
        <authorList>
            <person name="Zhang G.Q."/>
            <person name="Liu K.W."/>
            <person name="Li Z."/>
            <person name="Lohaus R."/>
            <person name="Hsiao Y.Y."/>
            <person name="Niu S.C."/>
            <person name="Wang J.Y."/>
            <person name="Lin Y.C."/>
            <person name="Xu Q."/>
            <person name="Chen L.J."/>
            <person name="Yoshida K."/>
            <person name="Fujiwara S."/>
            <person name="Wang Z.W."/>
            <person name="Zhang Y.Q."/>
            <person name="Mitsuda N."/>
            <person name="Wang M."/>
            <person name="Liu G.H."/>
            <person name="Pecoraro L."/>
            <person name="Huang H.X."/>
            <person name="Xiao X.J."/>
            <person name="Lin M."/>
            <person name="Wu X.Y."/>
            <person name="Wu W.L."/>
            <person name="Chen Y.Y."/>
            <person name="Chang S.B."/>
            <person name="Sakamoto S."/>
            <person name="Ohme-Takagi M."/>
            <person name="Yagi M."/>
            <person name="Zeng S.J."/>
            <person name="Shen C.Y."/>
            <person name="Yeh C.M."/>
            <person name="Luo Y.B."/>
            <person name="Tsai W.C."/>
            <person name="Van de Peer Y."/>
            <person name="Liu Z.J."/>
        </authorList>
    </citation>
    <scope>NUCLEOTIDE SEQUENCE [LARGE SCALE GENOMIC DNA]</scope>
    <source>
        <tissue evidence="1">The whole plant</tissue>
    </source>
</reference>
<evidence type="ECO:0000313" key="1">
    <source>
        <dbReference type="EMBL" id="PKU75365.1"/>
    </source>
</evidence>
<reference evidence="1 2" key="1">
    <citation type="journal article" date="2016" name="Sci. Rep.">
        <title>The Dendrobium catenatum Lindl. genome sequence provides insights into polysaccharide synthase, floral development and adaptive evolution.</title>
        <authorList>
            <person name="Zhang G.Q."/>
            <person name="Xu Q."/>
            <person name="Bian C."/>
            <person name="Tsai W.C."/>
            <person name="Yeh C.M."/>
            <person name="Liu K.W."/>
            <person name="Yoshida K."/>
            <person name="Zhang L.S."/>
            <person name="Chang S.B."/>
            <person name="Chen F."/>
            <person name="Shi Y."/>
            <person name="Su Y.Y."/>
            <person name="Zhang Y.Q."/>
            <person name="Chen L.J."/>
            <person name="Yin Y."/>
            <person name="Lin M."/>
            <person name="Huang H."/>
            <person name="Deng H."/>
            <person name="Wang Z.W."/>
            <person name="Zhu S.L."/>
            <person name="Zhao X."/>
            <person name="Deng C."/>
            <person name="Niu S.C."/>
            <person name="Huang J."/>
            <person name="Wang M."/>
            <person name="Liu G.H."/>
            <person name="Yang H.J."/>
            <person name="Xiao X.J."/>
            <person name="Hsiao Y.Y."/>
            <person name="Wu W.L."/>
            <person name="Chen Y.Y."/>
            <person name="Mitsuda N."/>
            <person name="Ohme-Takagi M."/>
            <person name="Luo Y.B."/>
            <person name="Van de Peer Y."/>
            <person name="Liu Z.J."/>
        </authorList>
    </citation>
    <scope>NUCLEOTIDE SEQUENCE [LARGE SCALE GENOMIC DNA]</scope>
    <source>
        <tissue evidence="1">The whole plant</tissue>
    </source>
</reference>
<sequence length="49" mass="5229">MTGYLVIPFSLHQTFSSLKCIAEAVAENRAELVHLRSSKDGSSCSGTVS</sequence>
<proteinExistence type="predicted"/>
<name>A0A2I0WI70_9ASPA</name>
<keyword evidence="2" id="KW-1185">Reference proteome</keyword>
<protein>
    <submittedName>
        <fullName evidence="1">Uncharacterized protein</fullName>
    </submittedName>
</protein>
<accession>A0A2I0WI70</accession>
<dbReference type="AlphaFoldDB" id="A0A2I0WI70"/>
<gene>
    <name evidence="1" type="ORF">MA16_Dca016147</name>
</gene>
<evidence type="ECO:0000313" key="2">
    <source>
        <dbReference type="Proteomes" id="UP000233837"/>
    </source>
</evidence>
<dbReference type="EMBL" id="KZ502614">
    <property type="protein sequence ID" value="PKU75365.1"/>
    <property type="molecule type" value="Genomic_DNA"/>
</dbReference>
<organism evidence="1 2">
    <name type="scientific">Dendrobium catenatum</name>
    <dbReference type="NCBI Taxonomy" id="906689"/>
    <lineage>
        <taxon>Eukaryota</taxon>
        <taxon>Viridiplantae</taxon>
        <taxon>Streptophyta</taxon>
        <taxon>Embryophyta</taxon>
        <taxon>Tracheophyta</taxon>
        <taxon>Spermatophyta</taxon>
        <taxon>Magnoliopsida</taxon>
        <taxon>Liliopsida</taxon>
        <taxon>Asparagales</taxon>
        <taxon>Orchidaceae</taxon>
        <taxon>Epidendroideae</taxon>
        <taxon>Malaxideae</taxon>
        <taxon>Dendrobiinae</taxon>
        <taxon>Dendrobium</taxon>
    </lineage>
</organism>
<dbReference type="Proteomes" id="UP000233837">
    <property type="component" value="Unassembled WGS sequence"/>
</dbReference>